<reference evidence="2" key="1">
    <citation type="journal article" date="2010" name="Science">
        <title>Signatures of adaptation to obligate biotrophy in the Hyaloperonospora arabidopsidis genome.</title>
        <authorList>
            <person name="Baxter L."/>
            <person name="Tripathy S."/>
            <person name="Ishaque N."/>
            <person name="Boot N."/>
            <person name="Cabral A."/>
            <person name="Kemen E."/>
            <person name="Thines M."/>
            <person name="Ah-Fong A."/>
            <person name="Anderson R."/>
            <person name="Badejoko W."/>
            <person name="Bittner-Eddy P."/>
            <person name="Boore J.L."/>
            <person name="Chibucos M.C."/>
            <person name="Coates M."/>
            <person name="Dehal P."/>
            <person name="Delehaunty K."/>
            <person name="Dong S."/>
            <person name="Downton P."/>
            <person name="Dumas B."/>
            <person name="Fabro G."/>
            <person name="Fronick C."/>
            <person name="Fuerstenberg S.I."/>
            <person name="Fulton L."/>
            <person name="Gaulin E."/>
            <person name="Govers F."/>
            <person name="Hughes L."/>
            <person name="Humphray S."/>
            <person name="Jiang R.H."/>
            <person name="Judelson H."/>
            <person name="Kamoun S."/>
            <person name="Kyung K."/>
            <person name="Meijer H."/>
            <person name="Minx P."/>
            <person name="Morris P."/>
            <person name="Nelson J."/>
            <person name="Phuntumart V."/>
            <person name="Qutob D."/>
            <person name="Rehmany A."/>
            <person name="Rougon-Cardoso A."/>
            <person name="Ryden P."/>
            <person name="Torto-Alalibo T."/>
            <person name="Studholme D."/>
            <person name="Wang Y."/>
            <person name="Win J."/>
            <person name="Wood J."/>
            <person name="Clifton S.W."/>
            <person name="Rogers J."/>
            <person name="Van den Ackerveken G."/>
            <person name="Jones J.D."/>
            <person name="McDowell J.M."/>
            <person name="Beynon J."/>
            <person name="Tyler B.M."/>
        </authorList>
    </citation>
    <scope>NUCLEOTIDE SEQUENCE [LARGE SCALE GENOMIC DNA]</scope>
    <source>
        <strain evidence="2">Emoy2</strain>
    </source>
</reference>
<organism evidence="1 2">
    <name type="scientific">Hyaloperonospora arabidopsidis (strain Emoy2)</name>
    <name type="common">Downy mildew agent</name>
    <name type="synonym">Peronospora arabidopsidis</name>
    <dbReference type="NCBI Taxonomy" id="559515"/>
    <lineage>
        <taxon>Eukaryota</taxon>
        <taxon>Sar</taxon>
        <taxon>Stramenopiles</taxon>
        <taxon>Oomycota</taxon>
        <taxon>Peronosporomycetes</taxon>
        <taxon>Peronosporales</taxon>
        <taxon>Peronosporaceae</taxon>
        <taxon>Hyaloperonospora</taxon>
    </lineage>
</organism>
<dbReference type="HOGENOM" id="CLU_100802_0_0_1"/>
<dbReference type="Proteomes" id="UP000011713">
    <property type="component" value="Unassembled WGS sequence"/>
</dbReference>
<dbReference type="OMA" id="PFECYCH"/>
<dbReference type="InParanoid" id="M4BMN6"/>
<name>M4BMN6_HYAAE</name>
<dbReference type="VEuPathDB" id="FungiDB:HpaG807673"/>
<dbReference type="AlphaFoldDB" id="M4BMN6"/>
<proteinExistence type="predicted"/>
<keyword evidence="2" id="KW-1185">Reference proteome</keyword>
<accession>M4BMN6</accession>
<reference evidence="1" key="2">
    <citation type="submission" date="2015-06" db="UniProtKB">
        <authorList>
            <consortium name="EnsemblProtists"/>
        </authorList>
    </citation>
    <scope>IDENTIFICATION</scope>
    <source>
        <strain evidence="1">Emoy2</strain>
    </source>
</reference>
<dbReference type="EnsemblProtists" id="HpaT807673">
    <property type="protein sequence ID" value="HpaP807673"/>
    <property type="gene ID" value="HpaG807673"/>
</dbReference>
<evidence type="ECO:0000313" key="1">
    <source>
        <dbReference type="EnsemblProtists" id="HpaP807673"/>
    </source>
</evidence>
<protein>
    <submittedName>
        <fullName evidence="1">Uncharacterized protein</fullName>
    </submittedName>
</protein>
<evidence type="ECO:0000313" key="2">
    <source>
        <dbReference type="Proteomes" id="UP000011713"/>
    </source>
</evidence>
<dbReference type="EMBL" id="JH598426">
    <property type="status" value="NOT_ANNOTATED_CDS"/>
    <property type="molecule type" value="Genomic_DNA"/>
</dbReference>
<dbReference type="eggNOG" id="ENOG502RXBZ">
    <property type="taxonomic scope" value="Eukaryota"/>
</dbReference>
<sequence>MLDDIDHHLQRLEISCHPLQSSEVSPSVHTDSKTALQLLQLQVSHLQTQLRIAVTRREDEDIAFQQAAQYAAAKGSANGVLHALFDQAGAGKTAVLKAYVDSGSIPTRDGLRHWRLDIRTVRNEAGSTLLHAAVGVSTARQMAKVKLVHLLVDSVGFDPNVRNVVRKEGERFICVFYGCPFECYCH</sequence>